<dbReference type="Proteomes" id="UP000014760">
    <property type="component" value="Unassembled WGS sequence"/>
</dbReference>
<organism evidence="2">
    <name type="scientific">Capitella teleta</name>
    <name type="common">Polychaete worm</name>
    <dbReference type="NCBI Taxonomy" id="283909"/>
    <lineage>
        <taxon>Eukaryota</taxon>
        <taxon>Metazoa</taxon>
        <taxon>Spiralia</taxon>
        <taxon>Lophotrochozoa</taxon>
        <taxon>Annelida</taxon>
        <taxon>Polychaeta</taxon>
        <taxon>Sedentaria</taxon>
        <taxon>Scolecida</taxon>
        <taxon>Capitellidae</taxon>
        <taxon>Capitella</taxon>
    </lineage>
</organism>
<accession>R7UZH0</accession>
<gene>
    <name evidence="2" type="ORF">CAPTEDRAFT_216791</name>
</gene>
<name>R7UZH0_CAPTE</name>
<feature type="signal peptide" evidence="1">
    <location>
        <begin position="1"/>
        <end position="30"/>
    </location>
</feature>
<protein>
    <recommendedName>
        <fullName evidence="5">TGF-beta propeptide domain-containing protein</fullName>
    </recommendedName>
</protein>
<reference evidence="2 4" key="2">
    <citation type="journal article" date="2013" name="Nature">
        <title>Insights into bilaterian evolution from three spiralian genomes.</title>
        <authorList>
            <person name="Simakov O."/>
            <person name="Marletaz F."/>
            <person name="Cho S.J."/>
            <person name="Edsinger-Gonzales E."/>
            <person name="Havlak P."/>
            <person name="Hellsten U."/>
            <person name="Kuo D.H."/>
            <person name="Larsson T."/>
            <person name="Lv J."/>
            <person name="Arendt D."/>
            <person name="Savage R."/>
            <person name="Osoegawa K."/>
            <person name="de Jong P."/>
            <person name="Grimwood J."/>
            <person name="Chapman J.A."/>
            <person name="Shapiro H."/>
            <person name="Aerts A."/>
            <person name="Otillar R.P."/>
            <person name="Terry A.Y."/>
            <person name="Boore J.L."/>
            <person name="Grigoriev I.V."/>
            <person name="Lindberg D.R."/>
            <person name="Seaver E.C."/>
            <person name="Weisblat D.A."/>
            <person name="Putnam N.H."/>
            <person name="Rokhsar D.S."/>
        </authorList>
    </citation>
    <scope>NUCLEOTIDE SEQUENCE</scope>
    <source>
        <strain evidence="2 4">I ESC-2004</strain>
    </source>
</reference>
<feature type="chain" id="PRO_5008788534" description="TGF-beta propeptide domain-containing protein" evidence="1">
    <location>
        <begin position="31"/>
        <end position="127"/>
    </location>
</feature>
<evidence type="ECO:0000313" key="2">
    <source>
        <dbReference type="EMBL" id="ELU11983.1"/>
    </source>
</evidence>
<keyword evidence="4" id="KW-1185">Reference proteome</keyword>
<dbReference type="EMBL" id="KB296270">
    <property type="protein sequence ID" value="ELU11983.1"/>
    <property type="molecule type" value="Genomic_DNA"/>
</dbReference>
<dbReference type="AlphaFoldDB" id="R7UZH0"/>
<reference evidence="3" key="3">
    <citation type="submission" date="2015-06" db="UniProtKB">
        <authorList>
            <consortium name="EnsemblMetazoa"/>
        </authorList>
    </citation>
    <scope>IDENTIFICATION</scope>
</reference>
<keyword evidence="1" id="KW-0732">Signal</keyword>
<evidence type="ECO:0000256" key="1">
    <source>
        <dbReference type="SAM" id="SignalP"/>
    </source>
</evidence>
<dbReference type="EMBL" id="AMQN01005561">
    <property type="status" value="NOT_ANNOTATED_CDS"/>
    <property type="molecule type" value="Genomic_DNA"/>
</dbReference>
<dbReference type="HOGENOM" id="CLU_1972564_0_0_1"/>
<dbReference type="EnsemblMetazoa" id="CapteT216791">
    <property type="protein sequence ID" value="CapteP216791"/>
    <property type="gene ID" value="CapteG216791"/>
</dbReference>
<dbReference type="EMBL" id="AMQN01005562">
    <property type="status" value="NOT_ANNOTATED_CDS"/>
    <property type="molecule type" value="Genomic_DNA"/>
</dbReference>
<evidence type="ECO:0000313" key="3">
    <source>
        <dbReference type="EnsemblMetazoa" id="CapteP216791"/>
    </source>
</evidence>
<evidence type="ECO:0008006" key="5">
    <source>
        <dbReference type="Google" id="ProtNLM"/>
    </source>
</evidence>
<reference evidence="4" key="1">
    <citation type="submission" date="2012-12" db="EMBL/GenBank/DDBJ databases">
        <authorList>
            <person name="Hellsten U."/>
            <person name="Grimwood J."/>
            <person name="Chapman J.A."/>
            <person name="Shapiro H."/>
            <person name="Aerts A."/>
            <person name="Otillar R.P."/>
            <person name="Terry A.Y."/>
            <person name="Boore J.L."/>
            <person name="Simakov O."/>
            <person name="Marletaz F."/>
            <person name="Cho S.-J."/>
            <person name="Edsinger-Gonzales E."/>
            <person name="Havlak P."/>
            <person name="Kuo D.-H."/>
            <person name="Larsson T."/>
            <person name="Lv J."/>
            <person name="Arendt D."/>
            <person name="Savage R."/>
            <person name="Osoegawa K."/>
            <person name="de Jong P."/>
            <person name="Lindberg D.R."/>
            <person name="Seaver E.C."/>
            <person name="Weisblat D.A."/>
            <person name="Putnam N.H."/>
            <person name="Grigoriev I.V."/>
            <person name="Rokhsar D.S."/>
        </authorList>
    </citation>
    <scope>NUCLEOTIDE SEQUENCE</scope>
    <source>
        <strain evidence="4">I ESC-2004</strain>
    </source>
</reference>
<proteinExistence type="predicted"/>
<evidence type="ECO:0000313" key="4">
    <source>
        <dbReference type="Proteomes" id="UP000014760"/>
    </source>
</evidence>
<sequence length="127" mass="14168">MLLTTFKTSFPCVPWALVIVVATVMAGAFADNDEGLLQSVQIEYFKANLLKKLGLVAAPRITRPSVPPPEPLVRKVETENRLRAWEVARTSDDAGDMDDEFVGQHQEHILFPKESFVDFGLVSRVNL</sequence>